<dbReference type="EMBL" id="JARULN010000017">
    <property type="protein sequence ID" value="MDG5755044.1"/>
    <property type="molecule type" value="Genomic_DNA"/>
</dbReference>
<organism evidence="4 5">
    <name type="scientific">Ectobacillus antri</name>
    <dbReference type="NCBI Taxonomy" id="2486280"/>
    <lineage>
        <taxon>Bacteria</taxon>
        <taxon>Bacillati</taxon>
        <taxon>Bacillota</taxon>
        <taxon>Bacilli</taxon>
        <taxon>Bacillales</taxon>
        <taxon>Bacillaceae</taxon>
        <taxon>Ectobacillus</taxon>
    </lineage>
</organism>
<keyword evidence="3" id="KW-0472">Membrane</keyword>
<name>A0ABT6H8K9_9BACI</name>
<feature type="compositionally biased region" description="Polar residues" evidence="2">
    <location>
        <begin position="9"/>
        <end position="23"/>
    </location>
</feature>
<dbReference type="PANTHER" id="PTHR40027">
    <property type="entry name" value="CELL DIVISION PROTEIN DIVIC"/>
    <property type="match status" value="1"/>
</dbReference>
<feature type="region of interest" description="Disordered" evidence="2">
    <location>
        <begin position="1"/>
        <end position="26"/>
    </location>
</feature>
<comment type="caution">
    <text evidence="4">The sequence shown here is derived from an EMBL/GenBank/DDBJ whole genome shotgun (WGS) entry which is preliminary data.</text>
</comment>
<keyword evidence="3" id="KW-0812">Transmembrane</keyword>
<evidence type="ECO:0000256" key="1">
    <source>
        <dbReference type="SAM" id="Coils"/>
    </source>
</evidence>
<accession>A0ABT6H8K9</accession>
<evidence type="ECO:0000256" key="2">
    <source>
        <dbReference type="SAM" id="MobiDB-lite"/>
    </source>
</evidence>
<dbReference type="Pfam" id="PF04977">
    <property type="entry name" value="DivIC"/>
    <property type="match status" value="1"/>
</dbReference>
<evidence type="ECO:0000256" key="3">
    <source>
        <dbReference type="SAM" id="Phobius"/>
    </source>
</evidence>
<dbReference type="Proteomes" id="UP001218246">
    <property type="component" value="Unassembled WGS sequence"/>
</dbReference>
<dbReference type="InterPro" id="IPR039076">
    <property type="entry name" value="DivIC"/>
</dbReference>
<dbReference type="RefSeq" id="WP_124565621.1">
    <property type="nucleotide sequence ID" value="NZ_JARRRY010000016.1"/>
</dbReference>
<sequence length="118" mass="13588">MRELKNHLEQSSNQISSHTIKTGNKSKKRLVRRLSLFFAFAFVVAVSVSFSLHKQSVAIEAQKKEIRSLSTKLKTLQAEEKKLHNEIKKLNDDDYIANIARRDYFFSKPGEVIIPISK</sequence>
<evidence type="ECO:0000313" key="5">
    <source>
        <dbReference type="Proteomes" id="UP001218246"/>
    </source>
</evidence>
<keyword evidence="3" id="KW-1133">Transmembrane helix</keyword>
<feature type="coiled-coil region" evidence="1">
    <location>
        <begin position="59"/>
        <end position="93"/>
    </location>
</feature>
<proteinExistence type="predicted"/>
<keyword evidence="5" id="KW-1185">Reference proteome</keyword>
<feature type="transmembrane region" description="Helical" evidence="3">
    <location>
        <begin position="34"/>
        <end position="52"/>
    </location>
</feature>
<dbReference type="InterPro" id="IPR007060">
    <property type="entry name" value="FtsL/DivIC"/>
</dbReference>
<gene>
    <name evidence="4" type="ORF">P6P90_13920</name>
</gene>
<keyword evidence="1" id="KW-0175">Coiled coil</keyword>
<protein>
    <submittedName>
        <fullName evidence="4">Septum formation initiator family protein</fullName>
    </submittedName>
</protein>
<evidence type="ECO:0000313" key="4">
    <source>
        <dbReference type="EMBL" id="MDG5755044.1"/>
    </source>
</evidence>
<dbReference type="PANTHER" id="PTHR40027:SF1">
    <property type="entry name" value="CELL DIVISION PROTEIN DIVIC"/>
    <property type="match status" value="1"/>
</dbReference>
<reference evidence="4 5" key="1">
    <citation type="submission" date="2023-04" db="EMBL/GenBank/DDBJ databases">
        <title>Ectobacillus antri isolated from activated sludge.</title>
        <authorList>
            <person name="Yan P."/>
            <person name="Liu X."/>
        </authorList>
    </citation>
    <scope>NUCLEOTIDE SEQUENCE [LARGE SCALE GENOMIC DNA]</scope>
    <source>
        <strain evidence="4 5">C18H</strain>
    </source>
</reference>